<keyword evidence="11 14" id="KW-0418">Kinase</keyword>
<dbReference type="FunFam" id="3.40.50.1260:FF:000001">
    <property type="entry name" value="Phosphoglycerate kinase"/>
    <property type="match status" value="1"/>
</dbReference>
<evidence type="ECO:0000256" key="7">
    <source>
        <dbReference type="ARBA" id="ARBA00016471"/>
    </source>
</evidence>
<dbReference type="GO" id="GO:0006094">
    <property type="term" value="P:gluconeogenesis"/>
    <property type="evidence" value="ECO:0007669"/>
    <property type="project" value="TreeGrafter"/>
</dbReference>
<sequence length="386" mass="42816">MFMIRMDELNIYNKRVLIRVDFNVPMKQGKILSDTRILASLPTIKLALQKNAQVIIMSHLGRPCEGVYDDKFSLLPIVEYLKNKLIKYKIKLVKDYLGGIILNQGEIIVLENVRFNHGESKNDEVLARKYAALCDIFVMDAFGIAHRSHASTCGIARFADVSCIGGLFSNELNILSEVMKTPKRPLVVIVGGSKISTKFDLLNTLSKIADYVIVGGGIANTFLAIENKVGRSLYEPNFIGLAKQLLSKYNIQVPIDLRISTEYSENSVDIIKNRTDILGNEFILDFGDKTIQSLVLILKKANTILWNGPLGVYEFPNFRRGTEIIAHTIANSHAFSVAGGGDTLAAIDLFGIKDSISYISTGGGAFLQFIESQSLPIISIMKRHVK</sequence>
<dbReference type="OrthoDB" id="9808460at2"/>
<dbReference type="UniPathway" id="UPA00109">
    <property type="reaction ID" value="UER00185"/>
</dbReference>
<comment type="catalytic activity">
    <reaction evidence="1 14 17">
        <text>(2R)-3-phosphoglycerate + ATP = (2R)-3-phospho-glyceroyl phosphate + ADP</text>
        <dbReference type="Rhea" id="RHEA:14801"/>
        <dbReference type="ChEBI" id="CHEBI:30616"/>
        <dbReference type="ChEBI" id="CHEBI:57604"/>
        <dbReference type="ChEBI" id="CHEBI:58272"/>
        <dbReference type="ChEBI" id="CHEBI:456216"/>
        <dbReference type="EC" id="2.7.2.3"/>
    </reaction>
</comment>
<feature type="binding site" evidence="14">
    <location>
        <position position="114"/>
    </location>
    <ligand>
        <name>substrate</name>
    </ligand>
</feature>
<dbReference type="GO" id="GO:0005524">
    <property type="term" value="F:ATP binding"/>
    <property type="evidence" value="ECO:0007669"/>
    <property type="project" value="UniProtKB-KW"/>
</dbReference>
<feature type="binding site" evidence="15">
    <location>
        <position position="36"/>
    </location>
    <ligand>
        <name>(2R)-3-phosphoglycerate</name>
        <dbReference type="ChEBI" id="CHEBI:58272"/>
    </ligand>
</feature>
<dbReference type="GO" id="GO:0005829">
    <property type="term" value="C:cytosol"/>
    <property type="evidence" value="ECO:0007669"/>
    <property type="project" value="TreeGrafter"/>
</dbReference>
<dbReference type="PIRSF" id="PIRSF000724">
    <property type="entry name" value="Pgk"/>
    <property type="match status" value="1"/>
</dbReference>
<evidence type="ECO:0000256" key="11">
    <source>
        <dbReference type="ARBA" id="ARBA00022777"/>
    </source>
</evidence>
<evidence type="ECO:0000256" key="16">
    <source>
        <dbReference type="PIRSR" id="PIRSR000724-2"/>
    </source>
</evidence>
<evidence type="ECO:0000256" key="10">
    <source>
        <dbReference type="ARBA" id="ARBA00022741"/>
    </source>
</evidence>
<dbReference type="GO" id="GO:0004618">
    <property type="term" value="F:phosphoglycerate kinase activity"/>
    <property type="evidence" value="ECO:0007669"/>
    <property type="project" value="UniProtKB-UniRule"/>
</dbReference>
<dbReference type="EMBL" id="PDKS01000004">
    <property type="protein sequence ID" value="PPI87064.1"/>
    <property type="molecule type" value="Genomic_DNA"/>
</dbReference>
<accession>A0A2P5SXL6</accession>
<dbReference type="InterPro" id="IPR036043">
    <property type="entry name" value="Phosphoglycerate_kinase_sf"/>
</dbReference>
<feature type="binding site" evidence="15">
    <location>
        <position position="114"/>
    </location>
    <ligand>
        <name>(2R)-3-phosphoglycerate</name>
        <dbReference type="ChEBI" id="CHEBI:58272"/>
    </ligand>
</feature>
<feature type="binding site" evidence="14 15">
    <location>
        <begin position="21"/>
        <end position="23"/>
    </location>
    <ligand>
        <name>substrate</name>
    </ligand>
</feature>
<evidence type="ECO:0000256" key="15">
    <source>
        <dbReference type="PIRSR" id="PIRSR000724-1"/>
    </source>
</evidence>
<dbReference type="InterPro" id="IPR015911">
    <property type="entry name" value="Phosphoglycerate_kinase_CS"/>
</dbReference>
<feature type="binding site" evidence="15">
    <location>
        <position position="147"/>
    </location>
    <ligand>
        <name>(2R)-3-phosphoglycerate</name>
        <dbReference type="ChEBI" id="CHEBI:58272"/>
    </ligand>
</feature>
<dbReference type="AlphaFoldDB" id="A0A2P5SXL6"/>
<name>A0A2P5SXL6_9GAMM</name>
<comment type="caution">
    <text evidence="18">The sequence shown here is derived from an EMBL/GenBank/DDBJ whole genome shotgun (WGS) entry which is preliminary data.</text>
</comment>
<dbReference type="Gene3D" id="3.40.50.1260">
    <property type="entry name" value="Phosphoglycerate kinase, N-terminal domain"/>
    <property type="match status" value="2"/>
</dbReference>
<protein>
    <recommendedName>
        <fullName evidence="7 14">Phosphoglycerate kinase</fullName>
        <ecNumber evidence="6 14">2.7.2.3</ecNumber>
    </recommendedName>
</protein>
<dbReference type="PANTHER" id="PTHR11406">
    <property type="entry name" value="PHOSPHOGLYCERATE KINASE"/>
    <property type="match status" value="1"/>
</dbReference>
<dbReference type="PANTHER" id="PTHR11406:SF23">
    <property type="entry name" value="PHOSPHOGLYCERATE KINASE 1, CHLOROPLASTIC-RELATED"/>
    <property type="match status" value="1"/>
</dbReference>
<dbReference type="Pfam" id="PF00162">
    <property type="entry name" value="PGK"/>
    <property type="match status" value="1"/>
</dbReference>
<evidence type="ECO:0000313" key="19">
    <source>
        <dbReference type="Proteomes" id="UP000296034"/>
    </source>
</evidence>
<keyword evidence="8 14" id="KW-0963">Cytoplasm</keyword>
<evidence type="ECO:0000256" key="4">
    <source>
        <dbReference type="ARBA" id="ARBA00008982"/>
    </source>
</evidence>
<keyword evidence="12 14" id="KW-0067">ATP-binding</keyword>
<organism evidence="18 19">
    <name type="scientific">Candidatus Pantoea edessiphila</name>
    <dbReference type="NCBI Taxonomy" id="2044610"/>
    <lineage>
        <taxon>Bacteria</taxon>
        <taxon>Pseudomonadati</taxon>
        <taxon>Pseudomonadota</taxon>
        <taxon>Gammaproteobacteria</taxon>
        <taxon>Enterobacterales</taxon>
        <taxon>Erwiniaceae</taxon>
        <taxon>Pantoea</taxon>
    </lineage>
</organism>
<comment type="subunit">
    <text evidence="5 14">Monomer.</text>
</comment>
<evidence type="ECO:0000256" key="17">
    <source>
        <dbReference type="RuleBase" id="RU000532"/>
    </source>
</evidence>
<evidence type="ECO:0000256" key="14">
    <source>
        <dbReference type="HAMAP-Rule" id="MF_00145"/>
    </source>
</evidence>
<evidence type="ECO:0000256" key="3">
    <source>
        <dbReference type="ARBA" id="ARBA00004838"/>
    </source>
</evidence>
<feature type="binding site" evidence="14 16">
    <location>
        <position position="198"/>
    </location>
    <ligand>
        <name>ATP</name>
        <dbReference type="ChEBI" id="CHEBI:30616"/>
    </ligand>
</feature>
<dbReference type="GO" id="GO:0043531">
    <property type="term" value="F:ADP binding"/>
    <property type="evidence" value="ECO:0007669"/>
    <property type="project" value="TreeGrafter"/>
</dbReference>
<reference evidence="18 19" key="1">
    <citation type="journal article" date="2018" name="Genome Biol. Evol.">
        <title>Cladogenesis and Genomic Streamlining in Extracellular Endosymbionts of Tropical Stink Bugs.</title>
        <authorList>
            <person name="Otero-Bravo A."/>
            <person name="Goffredi S."/>
            <person name="Sabree Z.L."/>
        </authorList>
    </citation>
    <scope>NUCLEOTIDE SEQUENCE [LARGE SCALE GENOMIC DNA]</scope>
    <source>
        <strain evidence="18 19">SoET</strain>
    </source>
</reference>
<comment type="pathway">
    <text evidence="3 14">Carbohydrate degradation; glycolysis; pyruvate from D-glyceraldehyde 3-phosphate: step 2/5.</text>
</comment>
<dbReference type="PRINTS" id="PR00477">
    <property type="entry name" value="PHGLYCKINASE"/>
</dbReference>
<evidence type="ECO:0000256" key="8">
    <source>
        <dbReference type="ARBA" id="ARBA00022490"/>
    </source>
</evidence>
<dbReference type="PROSITE" id="PS00111">
    <property type="entry name" value="PGLYCERATE_KINASE"/>
    <property type="match status" value="1"/>
</dbReference>
<evidence type="ECO:0000256" key="9">
    <source>
        <dbReference type="ARBA" id="ARBA00022679"/>
    </source>
</evidence>
<dbReference type="InterPro" id="IPR015824">
    <property type="entry name" value="Phosphoglycerate_kinase_N"/>
</dbReference>
<evidence type="ECO:0000256" key="6">
    <source>
        <dbReference type="ARBA" id="ARBA00013061"/>
    </source>
</evidence>
<dbReference type="InterPro" id="IPR001576">
    <property type="entry name" value="Phosphoglycerate_kinase"/>
</dbReference>
<keyword evidence="13 14" id="KW-0324">Glycolysis</keyword>
<feature type="binding site" evidence="14 15">
    <location>
        <begin position="59"/>
        <end position="62"/>
    </location>
    <ligand>
        <name>substrate</name>
    </ligand>
</feature>
<gene>
    <name evidence="14 18" type="primary">pgk</name>
    <name evidence="18" type="ORF">CRV11_02775</name>
</gene>
<dbReference type="RefSeq" id="WP_136131835.1">
    <property type="nucleotide sequence ID" value="NZ_PDKS01000004.1"/>
</dbReference>
<dbReference type="SUPFAM" id="SSF53748">
    <property type="entry name" value="Phosphoglycerate kinase"/>
    <property type="match status" value="1"/>
</dbReference>
<feature type="binding site" evidence="14">
    <location>
        <position position="36"/>
    </location>
    <ligand>
        <name>substrate</name>
    </ligand>
</feature>
<feature type="binding site" evidence="14 16">
    <location>
        <begin position="340"/>
        <end position="343"/>
    </location>
    <ligand>
        <name>ATP</name>
        <dbReference type="ChEBI" id="CHEBI:30616"/>
    </ligand>
</feature>
<dbReference type="EC" id="2.7.2.3" evidence="6 14"/>
<dbReference type="FunFam" id="3.40.50.1260:FF:000002">
    <property type="entry name" value="Phosphoglycerate kinase"/>
    <property type="match status" value="1"/>
</dbReference>
<dbReference type="GO" id="GO:0006096">
    <property type="term" value="P:glycolytic process"/>
    <property type="evidence" value="ECO:0007669"/>
    <property type="project" value="UniProtKB-UniRule"/>
</dbReference>
<dbReference type="HAMAP" id="MF_00145">
    <property type="entry name" value="Phosphoglyc_kinase"/>
    <property type="match status" value="1"/>
</dbReference>
<evidence type="ECO:0000256" key="13">
    <source>
        <dbReference type="ARBA" id="ARBA00023152"/>
    </source>
</evidence>
<dbReference type="Proteomes" id="UP000296034">
    <property type="component" value="Unassembled WGS sequence"/>
</dbReference>
<comment type="similarity">
    <text evidence="4 14 17">Belongs to the phosphoglycerate kinase family.</text>
</comment>
<keyword evidence="9 14" id="KW-0808">Transferase</keyword>
<comment type="subcellular location">
    <subcellularLocation>
        <location evidence="2 14">Cytoplasm</location>
    </subcellularLocation>
</comment>
<feature type="binding site" evidence="14 16">
    <location>
        <position position="314"/>
    </location>
    <ligand>
        <name>ATP</name>
        <dbReference type="ChEBI" id="CHEBI:30616"/>
    </ligand>
</feature>
<evidence type="ECO:0000313" key="18">
    <source>
        <dbReference type="EMBL" id="PPI87064.1"/>
    </source>
</evidence>
<proteinExistence type="inferred from homology"/>
<comment type="caution">
    <text evidence="14">Lacks conserved residue(s) required for the propagation of feature annotation.</text>
</comment>
<evidence type="ECO:0000256" key="5">
    <source>
        <dbReference type="ARBA" id="ARBA00011245"/>
    </source>
</evidence>
<evidence type="ECO:0000256" key="2">
    <source>
        <dbReference type="ARBA" id="ARBA00004496"/>
    </source>
</evidence>
<feature type="binding site" evidence="14">
    <location>
        <position position="147"/>
    </location>
    <ligand>
        <name>substrate</name>
    </ligand>
</feature>
<evidence type="ECO:0000256" key="1">
    <source>
        <dbReference type="ARBA" id="ARBA00000642"/>
    </source>
</evidence>
<evidence type="ECO:0000256" key="12">
    <source>
        <dbReference type="ARBA" id="ARBA00022840"/>
    </source>
</evidence>
<keyword evidence="10 14" id="KW-0547">Nucleotide-binding</keyword>